<sequence>MAQGTMSKHLPLIMFTAVFLVCFAMPAQAMRITFAHPAPTSDPAHQAIEWFAEAIHERSDGEITVTIYPNGQLGEQREFIQSMQSGGINMAFVAATHLTNFSQDFAVLDLPFLVTDQADVPGLLEGPVGEALFEQLEEINLVGVGFSEASFRGVMMRRPLDANHSLAGQTMRVPNSDAYIQLFRSLDARPTPLAFGELYSALQQGVVDGAETLVSAYVTYDFHEVAPHFYFSNHTLGAGIFLASPAFVDGLSDEHRQLVLETGREAAFRHREIEAETAAALMPEAEAAGATFSEFTLPDGIDEKLEELYAGFIAEFSPPVQDAITEFLER</sequence>
<dbReference type="Gene3D" id="3.40.190.170">
    <property type="entry name" value="Bacterial extracellular solute-binding protein, family 7"/>
    <property type="match status" value="1"/>
</dbReference>
<comment type="caution">
    <text evidence="5">The sequence shown here is derived from an EMBL/GenBank/DDBJ whole genome shotgun (WGS) entry which is preliminary data.</text>
</comment>
<name>A0AAE3G401_9GAMM</name>
<dbReference type="EMBL" id="JALJXV010000004">
    <property type="protein sequence ID" value="MCP1674987.1"/>
    <property type="molecule type" value="Genomic_DNA"/>
</dbReference>
<feature type="signal peptide" evidence="4">
    <location>
        <begin position="1"/>
        <end position="29"/>
    </location>
</feature>
<dbReference type="InterPro" id="IPR004682">
    <property type="entry name" value="TRAP_DctP"/>
</dbReference>
<keyword evidence="5" id="KW-0675">Receptor</keyword>
<dbReference type="Proteomes" id="UP001205843">
    <property type="component" value="Unassembled WGS sequence"/>
</dbReference>
<protein>
    <submittedName>
        <fullName evidence="5">Tripartite ATP-independent transporter DctP family solute receptor</fullName>
    </submittedName>
</protein>
<dbReference type="NCBIfam" id="NF037995">
    <property type="entry name" value="TRAP_S1"/>
    <property type="match status" value="1"/>
</dbReference>
<reference evidence="5" key="1">
    <citation type="submission" date="2022-03" db="EMBL/GenBank/DDBJ databases">
        <title>Genomic Encyclopedia of Type Strains, Phase III (KMG-III): the genomes of soil and plant-associated and newly described type strains.</title>
        <authorList>
            <person name="Whitman W."/>
        </authorList>
    </citation>
    <scope>NUCLEOTIDE SEQUENCE</scope>
    <source>
        <strain evidence="5">ANL 6-2</strain>
    </source>
</reference>
<evidence type="ECO:0000313" key="5">
    <source>
        <dbReference type="EMBL" id="MCP1674987.1"/>
    </source>
</evidence>
<dbReference type="RefSeq" id="WP_253477704.1">
    <property type="nucleotide sequence ID" value="NZ_JALJXV010000004.1"/>
</dbReference>
<comment type="similarity">
    <text evidence="1">Belongs to the bacterial solute-binding protein 7 family.</text>
</comment>
<evidence type="ECO:0000256" key="2">
    <source>
        <dbReference type="ARBA" id="ARBA00022448"/>
    </source>
</evidence>
<keyword evidence="2" id="KW-0813">Transport</keyword>
<accession>A0AAE3G401</accession>
<dbReference type="InterPro" id="IPR038404">
    <property type="entry name" value="TRAP_DctP_sf"/>
</dbReference>
<evidence type="ECO:0000256" key="4">
    <source>
        <dbReference type="SAM" id="SignalP"/>
    </source>
</evidence>
<dbReference type="Pfam" id="PF03480">
    <property type="entry name" value="DctP"/>
    <property type="match status" value="1"/>
</dbReference>
<proteinExistence type="inferred from homology"/>
<dbReference type="PANTHER" id="PTHR33376">
    <property type="match status" value="1"/>
</dbReference>
<dbReference type="InterPro" id="IPR018389">
    <property type="entry name" value="DctP_fam"/>
</dbReference>
<dbReference type="NCBIfam" id="TIGR00787">
    <property type="entry name" value="dctP"/>
    <property type="match status" value="1"/>
</dbReference>
<dbReference type="AlphaFoldDB" id="A0AAE3G401"/>
<evidence type="ECO:0000256" key="1">
    <source>
        <dbReference type="ARBA" id="ARBA00009023"/>
    </source>
</evidence>
<keyword evidence="6" id="KW-1185">Reference proteome</keyword>
<dbReference type="PANTHER" id="PTHR33376:SF7">
    <property type="entry name" value="C4-DICARBOXYLATE-BINDING PROTEIN DCTB"/>
    <property type="match status" value="1"/>
</dbReference>
<gene>
    <name evidence="5" type="ORF">J2T57_002125</name>
</gene>
<dbReference type="CDD" id="cd13603">
    <property type="entry name" value="PBP2_TRAP_Siap_TeaA_like"/>
    <property type="match status" value="1"/>
</dbReference>
<dbReference type="GO" id="GO:0030288">
    <property type="term" value="C:outer membrane-bounded periplasmic space"/>
    <property type="evidence" value="ECO:0007669"/>
    <property type="project" value="InterPro"/>
</dbReference>
<evidence type="ECO:0000256" key="3">
    <source>
        <dbReference type="ARBA" id="ARBA00022729"/>
    </source>
</evidence>
<dbReference type="PIRSF" id="PIRSF006470">
    <property type="entry name" value="DctB"/>
    <property type="match status" value="1"/>
</dbReference>
<keyword evidence="3 4" id="KW-0732">Signal</keyword>
<organism evidence="5 6">
    <name type="scientific">Natronocella acetinitrilica</name>
    <dbReference type="NCBI Taxonomy" id="414046"/>
    <lineage>
        <taxon>Bacteria</taxon>
        <taxon>Pseudomonadati</taxon>
        <taxon>Pseudomonadota</taxon>
        <taxon>Gammaproteobacteria</taxon>
        <taxon>Chromatiales</taxon>
        <taxon>Ectothiorhodospiraceae</taxon>
        <taxon>Natronocella</taxon>
    </lineage>
</organism>
<evidence type="ECO:0000313" key="6">
    <source>
        <dbReference type="Proteomes" id="UP001205843"/>
    </source>
</evidence>
<dbReference type="GO" id="GO:0055085">
    <property type="term" value="P:transmembrane transport"/>
    <property type="evidence" value="ECO:0007669"/>
    <property type="project" value="InterPro"/>
</dbReference>
<feature type="chain" id="PRO_5042186667" evidence="4">
    <location>
        <begin position="30"/>
        <end position="330"/>
    </location>
</feature>